<feature type="binding site" evidence="6">
    <location>
        <position position="154"/>
    </location>
    <ligand>
        <name>S-adenosyl-L-methionine</name>
        <dbReference type="ChEBI" id="CHEBI:59789"/>
    </ligand>
</feature>
<evidence type="ECO:0000259" key="7">
    <source>
        <dbReference type="PROSITE" id="PS50123"/>
    </source>
</evidence>
<dbReference type="RefSeq" id="WP_246172599.1">
    <property type="nucleotide sequence ID" value="NZ_VITN01000026.1"/>
</dbReference>
<dbReference type="Proteomes" id="UP000319859">
    <property type="component" value="Unassembled WGS sequence"/>
</dbReference>
<dbReference type="CDD" id="cd02440">
    <property type="entry name" value="AdoMet_MTases"/>
    <property type="match status" value="1"/>
</dbReference>
<dbReference type="PROSITE" id="PS50123">
    <property type="entry name" value="CHER"/>
    <property type="match status" value="1"/>
</dbReference>
<feature type="domain" description="CheR-type methyltransferase" evidence="7">
    <location>
        <begin position="16"/>
        <end position="291"/>
    </location>
</feature>
<evidence type="ECO:0000256" key="4">
    <source>
        <dbReference type="ARBA" id="ARBA00022691"/>
    </source>
</evidence>
<evidence type="ECO:0000313" key="8">
    <source>
        <dbReference type="EMBL" id="TWB12239.1"/>
    </source>
</evidence>
<evidence type="ECO:0000256" key="2">
    <source>
        <dbReference type="ARBA" id="ARBA00022603"/>
    </source>
</evidence>
<dbReference type="GO" id="GO:0032259">
    <property type="term" value="P:methylation"/>
    <property type="evidence" value="ECO:0007669"/>
    <property type="project" value="UniProtKB-KW"/>
</dbReference>
<dbReference type="PRINTS" id="PR00996">
    <property type="entry name" value="CHERMTFRASE"/>
</dbReference>
<gene>
    <name evidence="8" type="ORF">FBZ89_12617</name>
</gene>
<sequence>MNPGRPQDPNGDAPLLSASELARFCEFLYERTGMQFGESKRYYIDRRVGQRMAQTGAGSFTDYFNRLRLDPVEAERLINSFTINETYFYREDHQLKSLSRDMLPDIVSRRGPGDKLRLWSIPCSTGEEPYSIAIWLLENWAMVDAYHVEIVGSDIDTQALEEARLGRYAAKSLARLPPDLRRDYFLPSKGRGGVEHFQIIQDLRESVTFTNANLMDGDALAIHGRFDVIFCRNLLIYFDDRSRRQAVRNLYDRLVPGGYLCLGHSESLARLSDSFDVQRFADAVVYQRPREPRPAKAGRDG</sequence>
<keyword evidence="2 5" id="KW-0489">Methyltransferase</keyword>
<dbReference type="Gene3D" id="3.40.50.150">
    <property type="entry name" value="Vaccinia Virus protein VP39"/>
    <property type="match status" value="1"/>
</dbReference>
<feature type="binding site" evidence="6">
    <location>
        <position position="128"/>
    </location>
    <ligand>
        <name>S-adenosyl-L-methionine</name>
        <dbReference type="ChEBI" id="CHEBI:59789"/>
    </ligand>
</feature>
<keyword evidence="4 5" id="KW-0949">S-adenosyl-L-methionine</keyword>
<feature type="binding site" evidence="6">
    <location>
        <position position="84"/>
    </location>
    <ligand>
        <name>S-adenosyl-L-methionine</name>
        <dbReference type="ChEBI" id="CHEBI:59789"/>
    </ligand>
</feature>
<protein>
    <recommendedName>
        <fullName evidence="5">Chemotaxis protein methyltransferase</fullName>
        <ecNumber evidence="5">2.1.1.80</ecNumber>
    </recommendedName>
</protein>
<organism evidence="8 9">
    <name type="scientific">Nitrospirillum amazonense</name>
    <dbReference type="NCBI Taxonomy" id="28077"/>
    <lineage>
        <taxon>Bacteria</taxon>
        <taxon>Pseudomonadati</taxon>
        <taxon>Pseudomonadota</taxon>
        <taxon>Alphaproteobacteria</taxon>
        <taxon>Rhodospirillales</taxon>
        <taxon>Azospirillaceae</taxon>
        <taxon>Nitrospirillum</taxon>
    </lineage>
</organism>
<dbReference type="InterPro" id="IPR022642">
    <property type="entry name" value="CheR_C"/>
</dbReference>
<dbReference type="InterPro" id="IPR050903">
    <property type="entry name" value="Bact_Chemotaxis_MeTrfase"/>
</dbReference>
<dbReference type="InterPro" id="IPR036804">
    <property type="entry name" value="CheR_N_sf"/>
</dbReference>
<dbReference type="Gene3D" id="1.10.155.10">
    <property type="entry name" value="Chemotaxis receptor methyltransferase CheR, N-terminal domain"/>
    <property type="match status" value="1"/>
</dbReference>
<dbReference type="InterPro" id="IPR026024">
    <property type="entry name" value="Chemotaxis_MeTrfase_CheR"/>
</dbReference>
<evidence type="ECO:0000313" key="9">
    <source>
        <dbReference type="Proteomes" id="UP000319859"/>
    </source>
</evidence>
<dbReference type="GO" id="GO:0008983">
    <property type="term" value="F:protein-glutamate O-methyltransferase activity"/>
    <property type="evidence" value="ECO:0007669"/>
    <property type="project" value="UniProtKB-EC"/>
</dbReference>
<dbReference type="Pfam" id="PF01739">
    <property type="entry name" value="CheR"/>
    <property type="match status" value="1"/>
</dbReference>
<name>A0A560ES82_9PROT</name>
<dbReference type="SUPFAM" id="SSF53335">
    <property type="entry name" value="S-adenosyl-L-methionine-dependent methyltransferases"/>
    <property type="match status" value="1"/>
</dbReference>
<dbReference type="PANTHER" id="PTHR24422:SF10">
    <property type="entry name" value="CHEMOTAXIS PROTEIN METHYLTRANSFERASE 2"/>
    <property type="match status" value="1"/>
</dbReference>
<accession>A0A560ES82</accession>
<keyword evidence="3 5" id="KW-0808">Transferase</keyword>
<feature type="binding site" evidence="6">
    <location>
        <position position="90"/>
    </location>
    <ligand>
        <name>S-adenosyl-L-methionine</name>
        <dbReference type="ChEBI" id="CHEBI:59789"/>
    </ligand>
</feature>
<dbReference type="Pfam" id="PF03705">
    <property type="entry name" value="CheR_N"/>
    <property type="match status" value="1"/>
</dbReference>
<comment type="function">
    <text evidence="5">Methylation of the membrane-bound methyl-accepting chemotaxis proteins (MCP) to form gamma-glutamyl methyl ester residues in MCP.</text>
</comment>
<dbReference type="InterPro" id="IPR000780">
    <property type="entry name" value="CheR_MeTrfase"/>
</dbReference>
<evidence type="ECO:0000256" key="5">
    <source>
        <dbReference type="PIRNR" id="PIRNR000410"/>
    </source>
</evidence>
<evidence type="ECO:0000256" key="3">
    <source>
        <dbReference type="ARBA" id="ARBA00022679"/>
    </source>
</evidence>
<dbReference type="SMART" id="SM00138">
    <property type="entry name" value="MeTrc"/>
    <property type="match status" value="1"/>
</dbReference>
<evidence type="ECO:0000256" key="6">
    <source>
        <dbReference type="PIRSR" id="PIRSR000410-1"/>
    </source>
</evidence>
<dbReference type="PIRSF" id="PIRSF000410">
    <property type="entry name" value="CheR"/>
    <property type="match status" value="1"/>
</dbReference>
<dbReference type="AlphaFoldDB" id="A0A560ES82"/>
<dbReference type="InterPro" id="IPR022641">
    <property type="entry name" value="CheR_N"/>
</dbReference>
<dbReference type="EMBL" id="VITN01000026">
    <property type="protein sequence ID" value="TWB12239.1"/>
    <property type="molecule type" value="Genomic_DNA"/>
</dbReference>
<feature type="binding site" evidence="6">
    <location>
        <position position="86"/>
    </location>
    <ligand>
        <name>S-adenosyl-L-methionine</name>
        <dbReference type="ChEBI" id="CHEBI:59789"/>
    </ligand>
</feature>
<dbReference type="SUPFAM" id="SSF47757">
    <property type="entry name" value="Chemotaxis receptor methyltransferase CheR, N-terminal domain"/>
    <property type="match status" value="1"/>
</dbReference>
<feature type="binding site" evidence="6">
    <location>
        <begin position="232"/>
        <end position="233"/>
    </location>
    <ligand>
        <name>S-adenosyl-L-methionine</name>
        <dbReference type="ChEBI" id="CHEBI:59789"/>
    </ligand>
</feature>
<dbReference type="PANTHER" id="PTHR24422">
    <property type="entry name" value="CHEMOTAXIS PROTEIN METHYLTRANSFERASE"/>
    <property type="match status" value="1"/>
</dbReference>
<dbReference type="InterPro" id="IPR029063">
    <property type="entry name" value="SAM-dependent_MTases_sf"/>
</dbReference>
<proteinExistence type="predicted"/>
<feature type="binding site" evidence="6">
    <location>
        <begin position="213"/>
        <end position="214"/>
    </location>
    <ligand>
        <name>S-adenosyl-L-methionine</name>
        <dbReference type="ChEBI" id="CHEBI:59789"/>
    </ligand>
</feature>
<reference evidence="8 9" key="1">
    <citation type="submission" date="2019-06" db="EMBL/GenBank/DDBJ databases">
        <title>Genomic Encyclopedia of Type Strains, Phase IV (KMG-V): Genome sequencing to study the core and pangenomes of soil and plant-associated prokaryotes.</title>
        <authorList>
            <person name="Whitman W."/>
        </authorList>
    </citation>
    <scope>NUCLEOTIDE SEQUENCE [LARGE SCALE GENOMIC DNA]</scope>
    <source>
        <strain evidence="8 9">BR 11880</strain>
    </source>
</reference>
<evidence type="ECO:0000256" key="1">
    <source>
        <dbReference type="ARBA" id="ARBA00001541"/>
    </source>
</evidence>
<comment type="catalytic activity">
    <reaction evidence="1 5">
        <text>L-glutamyl-[protein] + S-adenosyl-L-methionine = [protein]-L-glutamate 5-O-methyl ester + S-adenosyl-L-homocysteine</text>
        <dbReference type="Rhea" id="RHEA:24452"/>
        <dbReference type="Rhea" id="RHEA-COMP:10208"/>
        <dbReference type="Rhea" id="RHEA-COMP:10311"/>
        <dbReference type="ChEBI" id="CHEBI:29973"/>
        <dbReference type="ChEBI" id="CHEBI:57856"/>
        <dbReference type="ChEBI" id="CHEBI:59789"/>
        <dbReference type="ChEBI" id="CHEBI:82795"/>
        <dbReference type="EC" id="2.1.1.80"/>
    </reaction>
</comment>
<dbReference type="EC" id="2.1.1.80" evidence="5"/>
<comment type="caution">
    <text evidence="8">The sequence shown here is derived from an EMBL/GenBank/DDBJ whole genome shotgun (WGS) entry which is preliminary data.</text>
</comment>